<protein>
    <recommendedName>
        <fullName evidence="1">Amidase domain-containing protein</fullName>
    </recommendedName>
</protein>
<accession>A0A517KYZ4</accession>
<feature type="domain" description="Amidase" evidence="1">
    <location>
        <begin position="1"/>
        <end position="278"/>
    </location>
</feature>
<proteinExistence type="predicted"/>
<evidence type="ECO:0000259" key="1">
    <source>
        <dbReference type="Pfam" id="PF01425"/>
    </source>
</evidence>
<dbReference type="Proteomes" id="UP000316270">
    <property type="component" value="Chromosome 2"/>
</dbReference>
<dbReference type="SUPFAM" id="SSF75304">
    <property type="entry name" value="Amidase signature (AS) enzymes"/>
    <property type="match status" value="1"/>
</dbReference>
<dbReference type="STRING" id="50376.A0A517KYZ4"/>
<evidence type="ECO:0000313" key="2">
    <source>
        <dbReference type="EMBL" id="QDS68609.1"/>
    </source>
</evidence>
<dbReference type="EMBL" id="CP042186">
    <property type="protein sequence ID" value="QDS68609.1"/>
    <property type="molecule type" value="Genomic_DNA"/>
</dbReference>
<dbReference type="AlphaFoldDB" id="A0A517KYZ4"/>
<sequence length="431" mass="45886">MNTTAGSWSSLGAKVPRDSAIASKLRLAGAIILGKTNLSQWANYRSFNSSNGWSALGGQVYGAYYPKQDPSGSSSGSGVSSAIGLAAACLGTETDGSIVSPSENSNLVGIKPTVGLTSRNLVIPISEHQDTIGPMARTVKDAAYILQAIAGVDVYDNYTSAIPNNGVIPDYVAACNISAFSGARIGVPRNVLSLFSDNTTGPLLDAFDKAIGTMQVAGATIVDNTNFTAAEALLNSPIETFILNADFISNLASYLSLLTYNPNNVTSLADVWNFTHADLLEAWPERDTGIWDQALFIQGWNNTDPRFWDAYQLGQYYGGVGGLFGAISNYSLDAVILPTSFASRWAAVVGAPIVTVPLGFYPDGTPVTMNRRGDLVALAPRIPFGLSFLGARFTETKLIGFGYAFEQRTMVRNMVEPYIVPNIELRDVVGK</sequence>
<keyword evidence="3" id="KW-1185">Reference proteome</keyword>
<dbReference type="Gene3D" id="3.90.1300.10">
    <property type="entry name" value="Amidase signature (AS) domain"/>
    <property type="match status" value="1"/>
</dbReference>
<dbReference type="InterPro" id="IPR023631">
    <property type="entry name" value="Amidase_dom"/>
</dbReference>
<organism evidence="2 3">
    <name type="scientific">Venturia effusa</name>
    <dbReference type="NCBI Taxonomy" id="50376"/>
    <lineage>
        <taxon>Eukaryota</taxon>
        <taxon>Fungi</taxon>
        <taxon>Dikarya</taxon>
        <taxon>Ascomycota</taxon>
        <taxon>Pezizomycotina</taxon>
        <taxon>Dothideomycetes</taxon>
        <taxon>Pleosporomycetidae</taxon>
        <taxon>Venturiales</taxon>
        <taxon>Venturiaceae</taxon>
        <taxon>Venturia</taxon>
    </lineage>
</organism>
<dbReference type="PANTHER" id="PTHR42678">
    <property type="entry name" value="AMIDASE"/>
    <property type="match status" value="1"/>
</dbReference>
<dbReference type="Pfam" id="PF01425">
    <property type="entry name" value="Amidase"/>
    <property type="match status" value="1"/>
</dbReference>
<name>A0A517KYZ4_9PEZI</name>
<reference evidence="2 3" key="1">
    <citation type="submission" date="2019-07" db="EMBL/GenBank/DDBJ databases">
        <title>Finished genome of Venturia effusa.</title>
        <authorList>
            <person name="Young C.A."/>
            <person name="Cox M.P."/>
            <person name="Ganley A.R.D."/>
            <person name="David W.J."/>
        </authorList>
    </citation>
    <scope>NUCLEOTIDE SEQUENCE [LARGE SCALE GENOMIC DNA]</scope>
    <source>
        <strain evidence="3">albino</strain>
    </source>
</reference>
<evidence type="ECO:0000313" key="3">
    <source>
        <dbReference type="Proteomes" id="UP000316270"/>
    </source>
</evidence>
<dbReference type="OrthoDB" id="566138at2759"/>
<gene>
    <name evidence="2" type="ORF">FKW77_001195</name>
</gene>
<dbReference type="PANTHER" id="PTHR42678:SF34">
    <property type="entry name" value="OS04G0183300 PROTEIN"/>
    <property type="match status" value="1"/>
</dbReference>
<dbReference type="InterPro" id="IPR036928">
    <property type="entry name" value="AS_sf"/>
</dbReference>